<reference evidence="2 3" key="1">
    <citation type="submission" date="2016-10" db="EMBL/GenBank/DDBJ databases">
        <title>Comparative genome analysis of multiple Pseudomonas spp. focuses on biocontrol and plant growth promoting traits.</title>
        <authorList>
            <person name="Tao X.-Y."/>
            <person name="Taylor C.G."/>
        </authorList>
    </citation>
    <scope>NUCLEOTIDE SEQUENCE [LARGE SCALE GENOMIC DNA]</scope>
    <source>
        <strain evidence="2 3">94G2</strain>
    </source>
</reference>
<dbReference type="InterPro" id="IPR029052">
    <property type="entry name" value="Metallo-depent_PP-like"/>
</dbReference>
<gene>
    <name evidence="2" type="ORF">BK661_10170</name>
</gene>
<dbReference type="PANTHER" id="PTHR37031">
    <property type="entry name" value="METALLOPHOSPHATASE BINDING DOMAIN PROTEIN"/>
    <property type="match status" value="1"/>
</dbReference>
<evidence type="ECO:0000259" key="1">
    <source>
        <dbReference type="Pfam" id="PF09423"/>
    </source>
</evidence>
<name>A0A423J9U2_9PSED</name>
<dbReference type="CDD" id="cd07389">
    <property type="entry name" value="MPP_PhoD"/>
    <property type="match status" value="1"/>
</dbReference>
<sequence length="548" mass="63385">MALVDPRDNEYDVNKLNTASIVGHVDTDSARIWIRVYKAGEWTLVWSEKKLVGDLLSLDEKTIEQFLASQGGDPKNTIQHKFNEDSDLTSTFDITNLKPNTTYYYYLMSQKPVSRSMWRRTEIGYQKTFSFTTMAQSMPDFSFGFYSCHDPFNANNSHGAWPLFLDRANNANIRFVIGGGDQVYVDCQDNKYFPDIWEWLQDNKDELVKTYARNGKLHPPSLDIYLLSLYRWYYRVYWKFPHMQEIFSRIPQYMIWDDHEIMDGWGSRTDKERLDILSRYFKNDDPEIDQQLVNSMWNAARTAYFEYAHSHNPPTNIDKSVLKTPEKCIWDYDFTKGTTPFYVLDLRGHHNVENPRNRLLGDAQVDRFVAWLDTEPVNKSKVVFVVSPVPFVHWKSIVLTAGSLIDSLRDDLLDEWDHPTNHDERNFVLERIFAALNAEGRTLVFLSGDVHCAAAFRLQHQNYRKANVFQITSSAISRMPAGPAVSVGIAKSGTLSGNQNVQFEHMFSHSEDKNFAIFHVKHSESITVDLCWPGGTEGEAVIKTIQLE</sequence>
<feature type="domain" description="PhoD-like phosphatase metallophosphatase" evidence="1">
    <location>
        <begin position="143"/>
        <end position="503"/>
    </location>
</feature>
<dbReference type="Pfam" id="PF09423">
    <property type="entry name" value="PhoD"/>
    <property type="match status" value="1"/>
</dbReference>
<protein>
    <recommendedName>
        <fullName evidence="1">PhoD-like phosphatase metallophosphatase domain-containing protein</fullName>
    </recommendedName>
</protein>
<dbReference type="InterPro" id="IPR038607">
    <property type="entry name" value="PhoD-like_sf"/>
</dbReference>
<evidence type="ECO:0000313" key="2">
    <source>
        <dbReference type="EMBL" id="RON34435.1"/>
    </source>
</evidence>
<dbReference type="EMBL" id="MOBL01000007">
    <property type="protein sequence ID" value="RON34435.1"/>
    <property type="molecule type" value="Genomic_DNA"/>
</dbReference>
<organism evidence="2 3">
    <name type="scientific">Pseudomonas frederiksbergensis</name>
    <dbReference type="NCBI Taxonomy" id="104087"/>
    <lineage>
        <taxon>Bacteria</taxon>
        <taxon>Pseudomonadati</taxon>
        <taxon>Pseudomonadota</taxon>
        <taxon>Gammaproteobacteria</taxon>
        <taxon>Pseudomonadales</taxon>
        <taxon>Pseudomonadaceae</taxon>
        <taxon>Pseudomonas</taxon>
    </lineage>
</organism>
<dbReference type="RefSeq" id="WP_123496320.1">
    <property type="nucleotide sequence ID" value="NZ_MOBL01000007.1"/>
</dbReference>
<dbReference type="Proteomes" id="UP000283260">
    <property type="component" value="Unassembled WGS sequence"/>
</dbReference>
<dbReference type="PANTHER" id="PTHR37031:SF2">
    <property type="entry name" value="PHOD-LIKE PHOSPHATASE METALLOPHOSPHATASE DOMAIN-CONTAINING PROTEIN"/>
    <property type="match status" value="1"/>
</dbReference>
<dbReference type="Gene3D" id="3.60.21.70">
    <property type="entry name" value="PhoD-like phosphatase"/>
    <property type="match status" value="1"/>
</dbReference>
<dbReference type="SUPFAM" id="SSF56300">
    <property type="entry name" value="Metallo-dependent phosphatases"/>
    <property type="match status" value="1"/>
</dbReference>
<dbReference type="AlphaFoldDB" id="A0A423J9U2"/>
<evidence type="ECO:0000313" key="3">
    <source>
        <dbReference type="Proteomes" id="UP000283260"/>
    </source>
</evidence>
<dbReference type="InterPro" id="IPR018946">
    <property type="entry name" value="PhoD-like_MPP"/>
</dbReference>
<proteinExistence type="predicted"/>
<comment type="caution">
    <text evidence="2">The sequence shown here is derived from an EMBL/GenBank/DDBJ whole genome shotgun (WGS) entry which is preliminary data.</text>
</comment>
<accession>A0A423J9U2</accession>